<accession>A0A3R6IQN2</accession>
<reference evidence="1 2" key="1">
    <citation type="submission" date="2018-08" db="EMBL/GenBank/DDBJ databases">
        <title>A genome reference for cultivated species of the human gut microbiota.</title>
        <authorList>
            <person name="Zou Y."/>
            <person name="Xue W."/>
            <person name="Luo G."/>
        </authorList>
    </citation>
    <scope>NUCLEOTIDE SEQUENCE [LARGE SCALE GENOMIC DNA]</scope>
    <source>
        <strain evidence="1 2">AM22-1</strain>
    </source>
</reference>
<sequence length="327" mass="34228">MESKTYVFNPESGTSGTGSNGILAMLPALMQRQGVDPGLIALLNNRGNGNGWGEDIFAILLLFILMGNNGMGFFGGNRCMGSNGQGGVVPMLNNDANTAVIMQAVQRNGFDVQSLATALNTSSDAVMAAINGLGHQICNLGNQMGMNANQILTAIMQGNNAIATQLAECCCKTNNAITAMDGNLKLSICQQTHAINDTANANALMLRDKADANNQSVLAKLDQMQTQAMQDKLDALREKNGALLAQISNEHQTQALQAYQAQVITPVNAALAALQAEVAGIKCKLPNTISVQYPQYGVFNKDVYTAAAMGAYAGDVAASRSTVGCGC</sequence>
<dbReference type="EMBL" id="QRIN01000058">
    <property type="protein sequence ID" value="RHG63830.1"/>
    <property type="molecule type" value="Genomic_DNA"/>
</dbReference>
<proteinExistence type="predicted"/>
<gene>
    <name evidence="1" type="ORF">DW250_12050</name>
</gene>
<protein>
    <submittedName>
        <fullName evidence="1">Uncharacterized protein</fullName>
    </submittedName>
</protein>
<dbReference type="RefSeq" id="WP_118201359.1">
    <property type="nucleotide sequence ID" value="NZ_QRIE01000061.1"/>
</dbReference>
<dbReference type="Proteomes" id="UP000286501">
    <property type="component" value="Unassembled WGS sequence"/>
</dbReference>
<evidence type="ECO:0000313" key="2">
    <source>
        <dbReference type="Proteomes" id="UP000286501"/>
    </source>
</evidence>
<dbReference type="AlphaFoldDB" id="A0A3R6IQN2"/>
<comment type="caution">
    <text evidence="1">The sequence shown here is derived from an EMBL/GenBank/DDBJ whole genome shotgun (WGS) entry which is preliminary data.</text>
</comment>
<evidence type="ECO:0000313" key="1">
    <source>
        <dbReference type="EMBL" id="RHG63830.1"/>
    </source>
</evidence>
<organism evidence="1 2">
    <name type="scientific">Segatella copri</name>
    <dbReference type="NCBI Taxonomy" id="165179"/>
    <lineage>
        <taxon>Bacteria</taxon>
        <taxon>Pseudomonadati</taxon>
        <taxon>Bacteroidota</taxon>
        <taxon>Bacteroidia</taxon>
        <taxon>Bacteroidales</taxon>
        <taxon>Prevotellaceae</taxon>
        <taxon>Segatella</taxon>
    </lineage>
</organism>
<name>A0A3R6IQN2_9BACT</name>